<feature type="transmembrane region" description="Helical" evidence="1">
    <location>
        <begin position="126"/>
        <end position="145"/>
    </location>
</feature>
<keyword evidence="3" id="KW-1185">Reference proteome</keyword>
<feature type="transmembrane region" description="Helical" evidence="1">
    <location>
        <begin position="396"/>
        <end position="417"/>
    </location>
</feature>
<feature type="transmembrane region" description="Helical" evidence="1">
    <location>
        <begin position="308"/>
        <end position="331"/>
    </location>
</feature>
<dbReference type="CDD" id="cd13128">
    <property type="entry name" value="MATE_Wzx_like"/>
    <property type="match status" value="1"/>
</dbReference>
<dbReference type="PANTHER" id="PTHR43424:SF1">
    <property type="entry name" value="LOCUS PUTATIVE PROTEIN 1-RELATED"/>
    <property type="match status" value="1"/>
</dbReference>
<reference evidence="2 3" key="1">
    <citation type="submission" date="2023-02" db="EMBL/GenBank/DDBJ databases">
        <title>Genome sequence of Mucilaginibacter jinjuensis strain KACC 16571.</title>
        <authorList>
            <person name="Kim S."/>
            <person name="Heo J."/>
            <person name="Kwon S.-W."/>
        </authorList>
    </citation>
    <scope>NUCLEOTIDE SEQUENCE [LARGE SCALE GENOMIC DNA]</scope>
    <source>
        <strain evidence="2 3">KACC 16571</strain>
    </source>
</reference>
<proteinExistence type="predicted"/>
<accession>A0ABY7T8V4</accession>
<dbReference type="Pfam" id="PF13440">
    <property type="entry name" value="Polysacc_synt_3"/>
    <property type="match status" value="1"/>
</dbReference>
<dbReference type="RefSeq" id="WP_273631068.1">
    <property type="nucleotide sequence ID" value="NZ_CP117167.1"/>
</dbReference>
<gene>
    <name evidence="2" type="ORF">PQO05_02470</name>
</gene>
<dbReference type="PANTHER" id="PTHR43424">
    <property type="entry name" value="LOCUS PUTATIVE PROTEIN 1-RELATED"/>
    <property type="match status" value="1"/>
</dbReference>
<dbReference type="InterPro" id="IPR052556">
    <property type="entry name" value="PolySynth_Transporter"/>
</dbReference>
<evidence type="ECO:0000313" key="2">
    <source>
        <dbReference type="EMBL" id="WCT12797.1"/>
    </source>
</evidence>
<dbReference type="EMBL" id="CP117167">
    <property type="protein sequence ID" value="WCT12797.1"/>
    <property type="molecule type" value="Genomic_DNA"/>
</dbReference>
<organism evidence="2 3">
    <name type="scientific">Mucilaginibacter jinjuensis</name>
    <dbReference type="NCBI Taxonomy" id="1176721"/>
    <lineage>
        <taxon>Bacteria</taxon>
        <taxon>Pseudomonadati</taxon>
        <taxon>Bacteroidota</taxon>
        <taxon>Sphingobacteriia</taxon>
        <taxon>Sphingobacteriales</taxon>
        <taxon>Sphingobacteriaceae</taxon>
        <taxon>Mucilaginibacter</taxon>
    </lineage>
</organism>
<feature type="transmembrane region" description="Helical" evidence="1">
    <location>
        <begin position="225"/>
        <end position="245"/>
    </location>
</feature>
<feature type="transmembrane region" description="Helical" evidence="1">
    <location>
        <begin position="372"/>
        <end position="390"/>
    </location>
</feature>
<feature type="transmembrane region" description="Helical" evidence="1">
    <location>
        <begin position="157"/>
        <end position="179"/>
    </location>
</feature>
<keyword evidence="1" id="KW-1133">Transmembrane helix</keyword>
<protein>
    <submittedName>
        <fullName evidence="2">Flippase</fullName>
    </submittedName>
</protein>
<dbReference type="Proteomes" id="UP001216139">
    <property type="component" value="Chromosome"/>
</dbReference>
<feature type="transmembrane region" description="Helical" evidence="1">
    <location>
        <begin position="96"/>
        <end position="120"/>
    </location>
</feature>
<name>A0ABY7T8V4_9SPHI</name>
<keyword evidence="1" id="KW-0472">Membrane</keyword>
<evidence type="ECO:0000313" key="3">
    <source>
        <dbReference type="Proteomes" id="UP001216139"/>
    </source>
</evidence>
<feature type="transmembrane region" description="Helical" evidence="1">
    <location>
        <begin position="343"/>
        <end position="365"/>
    </location>
</feature>
<feature type="transmembrane region" description="Helical" evidence="1">
    <location>
        <begin position="185"/>
        <end position="204"/>
    </location>
</feature>
<keyword evidence="1" id="KW-0812">Transmembrane</keyword>
<evidence type="ECO:0000256" key="1">
    <source>
        <dbReference type="SAM" id="Phobius"/>
    </source>
</evidence>
<feature type="transmembrane region" description="Helical" evidence="1">
    <location>
        <begin position="21"/>
        <end position="42"/>
    </location>
</feature>
<feature type="transmembrane region" description="Helical" evidence="1">
    <location>
        <begin position="54"/>
        <end position="76"/>
    </location>
</feature>
<sequence>MRIPSIPGFDQQAFEKYFKNTGWLMLARVGSLAIGVIINNFALSNYLGAKAFGILNYPMAIVTFFMAIAALGLDGLVTRELLNDPDKKDVILGTSFWMRLIAGFATLPLVYAVYAIINHYRTIDTPFVYVLIVGFTSVVQSVNIIDSFFQSRVQGRAIMYVQVIGNLLSAAIKLGFIVLKLPLVWFIYSLLFDAIIIAIGYLITYLKNHNKLGSWQYSSAIAKHLLKLSWPLIFSAVLVSIYMKIDQLMIASYLDSVQLGIYSTVARLSESWYFIPVAIVNSVFPAIMNARKTDMERYHKRLQNMYDLMVVISLSIAIIMSFGSSIIYHLVYKPQFWSGAPVLAVHVWAGIFVFLGSASGQYLIAEGYTKLSMLRTGVGAVVNIVLNIMLLPRYGILGAAYATLAAYFIATFFIVFIPQTREQGLRMLKSLFLISLFQKIVKR</sequence>
<feature type="transmembrane region" description="Helical" evidence="1">
    <location>
        <begin position="271"/>
        <end position="288"/>
    </location>
</feature>